<keyword evidence="1" id="KW-0479">Metal-binding</keyword>
<evidence type="ECO:0000256" key="5">
    <source>
        <dbReference type="SAM" id="Phobius"/>
    </source>
</evidence>
<evidence type="ECO:0000256" key="3">
    <source>
        <dbReference type="ARBA" id="ARBA00022833"/>
    </source>
</evidence>
<evidence type="ECO:0000313" key="7">
    <source>
        <dbReference type="EMBL" id="MED6210311.1"/>
    </source>
</evidence>
<evidence type="ECO:0000259" key="6">
    <source>
        <dbReference type="PROSITE" id="PS51999"/>
    </source>
</evidence>
<feature type="transmembrane region" description="Helical" evidence="5">
    <location>
        <begin position="290"/>
        <end position="308"/>
    </location>
</feature>
<sequence length="311" mass="35220">MAWALEIASKIGIKGSVFFPSCAAMFSLMNNIPKLIHDGIIDKHGIPARVRHCLGSTLLLISTEKVPAFGSPFRAFPAGIPRRLPITKRTFRLSPTIPAMDTGCIWWTNFFDPEIEKKIFNNITHCMQALKLQSGVFKPLLRKLALQPLRYMEMEGVSFGSRRSGSGQRGERSSSSAQCFFASKVRENEMDGVTPKCNCGMYAVLYLLKTTKNPNRLFFGCPLYKSSHNHCNFFLWLDRHLAMFGKKEQYSKGGEDEEDVSEHFAKMKLELRLADLEERVSTIEKKKKRMHMFLIALGIAVVLLSICVSRM</sequence>
<dbReference type="InterPro" id="IPR010666">
    <property type="entry name" value="Znf_GRF"/>
</dbReference>
<keyword evidence="5" id="KW-0472">Membrane</keyword>
<keyword evidence="8" id="KW-1185">Reference proteome</keyword>
<evidence type="ECO:0000256" key="1">
    <source>
        <dbReference type="ARBA" id="ARBA00022723"/>
    </source>
</evidence>
<keyword evidence="5" id="KW-1133">Transmembrane helix</keyword>
<dbReference type="PANTHER" id="PTHR33248">
    <property type="entry name" value="ZINC ION-BINDING PROTEIN"/>
    <property type="match status" value="1"/>
</dbReference>
<gene>
    <name evidence="7" type="ORF">PIB30_062895</name>
</gene>
<keyword evidence="5" id="KW-0812">Transmembrane</keyword>
<feature type="domain" description="GRF-type" evidence="6">
    <location>
        <begin position="197"/>
        <end position="240"/>
    </location>
</feature>
<dbReference type="PROSITE" id="PS51999">
    <property type="entry name" value="ZF_GRF"/>
    <property type="match status" value="1"/>
</dbReference>
<evidence type="ECO:0000256" key="2">
    <source>
        <dbReference type="ARBA" id="ARBA00022771"/>
    </source>
</evidence>
<proteinExistence type="predicted"/>
<keyword evidence="2 4" id="KW-0863">Zinc-finger</keyword>
<dbReference type="Proteomes" id="UP001341840">
    <property type="component" value="Unassembled WGS sequence"/>
</dbReference>
<dbReference type="Pfam" id="PF06839">
    <property type="entry name" value="Zn_ribbon_GRF"/>
    <property type="match status" value="1"/>
</dbReference>
<protein>
    <recommendedName>
        <fullName evidence="6">GRF-type domain-containing protein</fullName>
    </recommendedName>
</protein>
<dbReference type="EMBL" id="JASCZI010242246">
    <property type="protein sequence ID" value="MED6210311.1"/>
    <property type="molecule type" value="Genomic_DNA"/>
</dbReference>
<evidence type="ECO:0000313" key="8">
    <source>
        <dbReference type="Proteomes" id="UP001341840"/>
    </source>
</evidence>
<organism evidence="7 8">
    <name type="scientific">Stylosanthes scabra</name>
    <dbReference type="NCBI Taxonomy" id="79078"/>
    <lineage>
        <taxon>Eukaryota</taxon>
        <taxon>Viridiplantae</taxon>
        <taxon>Streptophyta</taxon>
        <taxon>Embryophyta</taxon>
        <taxon>Tracheophyta</taxon>
        <taxon>Spermatophyta</taxon>
        <taxon>Magnoliopsida</taxon>
        <taxon>eudicotyledons</taxon>
        <taxon>Gunneridae</taxon>
        <taxon>Pentapetalae</taxon>
        <taxon>rosids</taxon>
        <taxon>fabids</taxon>
        <taxon>Fabales</taxon>
        <taxon>Fabaceae</taxon>
        <taxon>Papilionoideae</taxon>
        <taxon>50 kb inversion clade</taxon>
        <taxon>dalbergioids sensu lato</taxon>
        <taxon>Dalbergieae</taxon>
        <taxon>Pterocarpus clade</taxon>
        <taxon>Stylosanthes</taxon>
    </lineage>
</organism>
<keyword evidence="3" id="KW-0862">Zinc</keyword>
<evidence type="ECO:0000256" key="4">
    <source>
        <dbReference type="PROSITE-ProRule" id="PRU01343"/>
    </source>
</evidence>
<reference evidence="7 8" key="1">
    <citation type="journal article" date="2023" name="Plants (Basel)">
        <title>Bridging the Gap: Combining Genomics and Transcriptomics Approaches to Understand Stylosanthes scabra, an Orphan Legume from the Brazilian Caatinga.</title>
        <authorList>
            <person name="Ferreira-Neto J.R.C."/>
            <person name="da Silva M.D."/>
            <person name="Binneck E."/>
            <person name="de Melo N.F."/>
            <person name="da Silva R.H."/>
            <person name="de Melo A.L.T.M."/>
            <person name="Pandolfi V."/>
            <person name="Bustamante F.O."/>
            <person name="Brasileiro-Vidal A.C."/>
            <person name="Benko-Iseppon A.M."/>
        </authorList>
    </citation>
    <scope>NUCLEOTIDE SEQUENCE [LARGE SCALE GENOMIC DNA]</scope>
    <source>
        <tissue evidence="7">Leaves</tissue>
    </source>
</reference>
<accession>A0ABU6YLJ4</accession>
<dbReference type="Gene3D" id="3.40.50.2000">
    <property type="entry name" value="Glycogen Phosphorylase B"/>
    <property type="match status" value="1"/>
</dbReference>
<name>A0ABU6YLJ4_9FABA</name>
<comment type="caution">
    <text evidence="7">The sequence shown here is derived from an EMBL/GenBank/DDBJ whole genome shotgun (WGS) entry which is preliminary data.</text>
</comment>